<dbReference type="InterPro" id="IPR027417">
    <property type="entry name" value="P-loop_NTPase"/>
</dbReference>
<dbReference type="EMBL" id="BTGC01000003">
    <property type="protein sequence ID" value="GMM51296.1"/>
    <property type="molecule type" value="Genomic_DNA"/>
</dbReference>
<dbReference type="PANTHER" id="PTHR32182">
    <property type="entry name" value="DNA REPLICATION AND REPAIR PROTEIN RECF"/>
    <property type="match status" value="1"/>
</dbReference>
<comment type="caution">
    <text evidence="3">The sequence shown here is derived from an EMBL/GenBank/DDBJ whole genome shotgun (WGS) entry which is preliminary data.</text>
</comment>
<evidence type="ECO:0000256" key="1">
    <source>
        <dbReference type="SAM" id="Coils"/>
    </source>
</evidence>
<dbReference type="SUPFAM" id="SSF52540">
    <property type="entry name" value="P-loop containing nucleoside triphosphate hydrolases"/>
    <property type="match status" value="1"/>
</dbReference>
<dbReference type="Gene3D" id="3.40.50.300">
    <property type="entry name" value="P-loop containing nucleotide triphosphate hydrolases"/>
    <property type="match status" value="2"/>
</dbReference>
<dbReference type="Pfam" id="PF02463">
    <property type="entry name" value="SMC_N"/>
    <property type="match status" value="1"/>
</dbReference>
<dbReference type="Pfam" id="PF13555">
    <property type="entry name" value="AAA_29"/>
    <property type="match status" value="1"/>
</dbReference>
<dbReference type="GO" id="GO:0006302">
    <property type="term" value="P:double-strand break repair"/>
    <property type="evidence" value="ECO:0007669"/>
    <property type="project" value="TreeGrafter"/>
</dbReference>
<dbReference type="PANTHER" id="PTHR32182:SF22">
    <property type="entry name" value="ATP-DEPENDENT ENDONUCLEASE, OLD FAMILY-RELATED"/>
    <property type="match status" value="1"/>
</dbReference>
<dbReference type="InterPro" id="IPR003395">
    <property type="entry name" value="RecF/RecN/SMC_N"/>
</dbReference>
<proteinExistence type="predicted"/>
<protein>
    <recommendedName>
        <fullName evidence="2">RecF/RecN/SMC N-terminal domain-containing protein</fullName>
    </recommendedName>
</protein>
<reference evidence="3 4" key="1">
    <citation type="journal article" date="2023" name="Elife">
        <title>Identification of key yeast species and microbe-microbe interactions impacting larval growth of Drosophila in the wild.</title>
        <authorList>
            <person name="Mure A."/>
            <person name="Sugiura Y."/>
            <person name="Maeda R."/>
            <person name="Honda K."/>
            <person name="Sakurai N."/>
            <person name="Takahashi Y."/>
            <person name="Watada M."/>
            <person name="Katoh T."/>
            <person name="Gotoh A."/>
            <person name="Gotoh Y."/>
            <person name="Taniguchi I."/>
            <person name="Nakamura K."/>
            <person name="Hayashi T."/>
            <person name="Katayama T."/>
            <person name="Uemura T."/>
            <person name="Hattori Y."/>
        </authorList>
    </citation>
    <scope>NUCLEOTIDE SEQUENCE [LARGE SCALE GENOMIC DNA]</scope>
    <source>
        <strain evidence="3 4">SB-73</strain>
    </source>
</reference>
<sequence length="974" mass="112314">MLELVRLFNWKSFRNLTEFRIHSHAFIITVVGGNGSGKSNLLEAIRFACSLEKLEYDDTEQEAWVELYTVDGKCFRRTVGNEYYIDDVKMPLDEYMEKLGGNLTIFDTSLQQNWRSILENKKSLLEYIEASNISGTSNKLSMSEKKHLTELIKFRDSTKKDVSTILSELREHKELMKTISMGESSSEINKSSKYSQLDIVEELEELATIKLKIKSLQLRILDDKIMKLSEYDLHNEHSINQFQALSELDGIRLSAISFLQDNICMPDIEPDHKYDVEYIKILEELSSKVDQLNGNLESEVFLFPEQEKLEKNIRILVENIREFWSIITEKLSNFQNHRNDLETLISVTKRKIHDLTHEADVLSDSIVLHHQQQTSHSVEINTRSVQVDVPSGIKGCIGYLKDVMQLESIEGVSEKEESFLKEHWVGKQNSIVVDTPETAFELIRNAHFSGFENGPEIICMSDIPDSIGSKTFSLEHSIGGRNIRSKSTLLSSVQQSLIGDYIFSDILHSTNRGTTLQLCEEYPSKKIIENGYLYQPPDTIRTNAGSGSGYLSGEYECSNLTIKFARAKLDIIDAFIQRKRSSLLIASNILSVYYQRSTVMNSILLRLREIWLEVRKKSRNLTLYSENNTNFYFDEIVFYSNVGLRNNYEFTSKEGKVDAAYSDFLEEIKAIESSCLNRKSGEIDSKAYVDELRDMSKQRNAIQKGLNQLEEQILSNMGLEKLIQMREKCQYVDAEPMNLTIFRKKLLETKNNVKDKMEKIKESESEMKRNIISSNLKQQLESYENTLNRKMIELRELEREIYNINMRRVKWLNEIVFLLNPVMNQVYKIMIEDNSSRTTYIRLVVPQTEDIEEGIAFTGHINNKLWSEVRNFSNGEGALVALAITVAIGVLNDDKVLIVDEIDYELDTKACYALVRCFRSLTKAENRQVFIASHRAPIFCQGNQMIGIYRLFGTSKLISFCNETSECEYNVIFQ</sequence>
<feature type="coiled-coil region" evidence="1">
    <location>
        <begin position="743"/>
        <end position="807"/>
    </location>
</feature>
<evidence type="ECO:0000313" key="3">
    <source>
        <dbReference type="EMBL" id="GMM51296.1"/>
    </source>
</evidence>
<dbReference type="GO" id="GO:0007059">
    <property type="term" value="P:chromosome segregation"/>
    <property type="evidence" value="ECO:0007669"/>
    <property type="project" value="UniProtKB-ARBA"/>
</dbReference>
<dbReference type="GO" id="GO:0000731">
    <property type="term" value="P:DNA synthesis involved in DNA repair"/>
    <property type="evidence" value="ECO:0007669"/>
    <property type="project" value="TreeGrafter"/>
</dbReference>
<name>A0AAV5RKZ2_STABA</name>
<evidence type="ECO:0000259" key="2">
    <source>
        <dbReference type="Pfam" id="PF02463"/>
    </source>
</evidence>
<organism evidence="3 4">
    <name type="scientific">Starmerella bacillaris</name>
    <name type="common">Yeast</name>
    <name type="synonym">Candida zemplinina</name>
    <dbReference type="NCBI Taxonomy" id="1247836"/>
    <lineage>
        <taxon>Eukaryota</taxon>
        <taxon>Fungi</taxon>
        <taxon>Dikarya</taxon>
        <taxon>Ascomycota</taxon>
        <taxon>Saccharomycotina</taxon>
        <taxon>Dipodascomycetes</taxon>
        <taxon>Dipodascales</taxon>
        <taxon>Trichomonascaceae</taxon>
        <taxon>Starmerella</taxon>
    </lineage>
</organism>
<dbReference type="AlphaFoldDB" id="A0AAV5RKZ2"/>
<gene>
    <name evidence="3" type="ORF">DASB73_022540</name>
</gene>
<dbReference type="Proteomes" id="UP001362899">
    <property type="component" value="Unassembled WGS sequence"/>
</dbReference>
<accession>A0AAV5RKZ2</accession>
<keyword evidence="4" id="KW-1185">Reference proteome</keyword>
<evidence type="ECO:0000313" key="4">
    <source>
        <dbReference type="Proteomes" id="UP001362899"/>
    </source>
</evidence>
<keyword evidence="1" id="KW-0175">Coiled coil</keyword>
<feature type="domain" description="RecF/RecN/SMC N-terminal" evidence="2">
    <location>
        <begin position="719"/>
        <end position="950"/>
    </location>
</feature>